<dbReference type="FunFam" id="3.30.950.10:FF:000001">
    <property type="entry name" value="Siroheme synthase"/>
    <property type="match status" value="1"/>
</dbReference>
<reference evidence="21 22" key="1">
    <citation type="submission" date="2017-08" db="EMBL/GenBank/DDBJ databases">
        <title>Lysobacter sylvestris genome.</title>
        <authorList>
            <person name="Zhang D.-C."/>
            <person name="Albuquerque L."/>
            <person name="Franca L."/>
            <person name="Froufe H.J.C."/>
            <person name="Barroso C."/>
            <person name="Egas C."/>
            <person name="Da Costa M."/>
            <person name="Margesin R."/>
        </authorList>
    </citation>
    <scope>NUCLEOTIDE SEQUENCE [LARGE SCALE GENOMIC DNA]</scope>
    <source>
        <strain evidence="21 22">AM20-91</strain>
    </source>
</reference>
<keyword evidence="22" id="KW-1185">Reference proteome</keyword>
<evidence type="ECO:0000256" key="8">
    <source>
        <dbReference type="ARBA" id="ARBA00023027"/>
    </source>
</evidence>
<feature type="binding site" evidence="15">
    <location>
        <position position="356"/>
    </location>
    <ligand>
        <name>S-adenosyl-L-methionine</name>
        <dbReference type="ChEBI" id="CHEBI:59789"/>
    </ligand>
</feature>
<evidence type="ECO:0000259" key="20">
    <source>
        <dbReference type="Pfam" id="PF14824"/>
    </source>
</evidence>
<evidence type="ECO:0000256" key="2">
    <source>
        <dbReference type="ARBA" id="ARBA00005879"/>
    </source>
</evidence>
<comment type="pathway">
    <text evidence="1 15">Porphyrin-containing compound metabolism; siroheme biosynthesis; sirohydrochlorin from precorrin-2: step 1/1.</text>
</comment>
<comment type="pathway">
    <text evidence="15">Cofactor biosynthesis; adenosylcobalamin biosynthesis; sirohydrochlorin from precorrin-2: step 1/1.</text>
</comment>
<dbReference type="EC" id="1.3.1.76" evidence="15"/>
<accession>A0A2K1Q324</accession>
<dbReference type="InterPro" id="IPR050161">
    <property type="entry name" value="Siro_Cobalamin_biosynth"/>
</dbReference>
<evidence type="ECO:0000256" key="17">
    <source>
        <dbReference type="RuleBase" id="RU003960"/>
    </source>
</evidence>
<evidence type="ECO:0000256" key="7">
    <source>
        <dbReference type="ARBA" id="ARBA00023002"/>
    </source>
</evidence>
<dbReference type="GO" id="GO:0004851">
    <property type="term" value="F:uroporphyrin-III C-methyltransferase activity"/>
    <property type="evidence" value="ECO:0007669"/>
    <property type="project" value="UniProtKB-UniRule"/>
</dbReference>
<dbReference type="GO" id="GO:0051266">
    <property type="term" value="F:sirohydrochlorin ferrochelatase activity"/>
    <property type="evidence" value="ECO:0007669"/>
    <property type="project" value="UniProtKB-EC"/>
</dbReference>
<dbReference type="InterPro" id="IPR003043">
    <property type="entry name" value="Uropor_MeTrfase_CS"/>
</dbReference>
<dbReference type="InterPro" id="IPR028281">
    <property type="entry name" value="Sirohaem_synthase_central"/>
</dbReference>
<dbReference type="SUPFAM" id="SSF53790">
    <property type="entry name" value="Tetrapyrrole methylase"/>
    <property type="match status" value="1"/>
</dbReference>
<dbReference type="NCBIfam" id="TIGR01470">
    <property type="entry name" value="cysG_Nterm"/>
    <property type="match status" value="1"/>
</dbReference>
<dbReference type="Gene3D" id="3.40.1010.10">
    <property type="entry name" value="Cobalt-precorrin-4 Transmethylase, Domain 1"/>
    <property type="match status" value="1"/>
</dbReference>
<dbReference type="NCBIfam" id="NF007922">
    <property type="entry name" value="PRK10637.1"/>
    <property type="match status" value="1"/>
</dbReference>
<dbReference type="AlphaFoldDB" id="A0A2K1Q324"/>
<evidence type="ECO:0000256" key="15">
    <source>
        <dbReference type="HAMAP-Rule" id="MF_01646"/>
    </source>
</evidence>
<dbReference type="PIRSF" id="PIRSF036426">
    <property type="entry name" value="Sirohaem_synth"/>
    <property type="match status" value="1"/>
</dbReference>
<keyword evidence="3 15" id="KW-0169">Cobalamin biosynthesis</keyword>
<evidence type="ECO:0000256" key="5">
    <source>
        <dbReference type="ARBA" id="ARBA00022679"/>
    </source>
</evidence>
<evidence type="ECO:0000313" key="21">
    <source>
        <dbReference type="EMBL" id="PNS09391.1"/>
    </source>
</evidence>
<proteinExistence type="inferred from homology"/>
<evidence type="ECO:0000256" key="16">
    <source>
        <dbReference type="PIRSR" id="PIRSR036426-1"/>
    </source>
</evidence>
<dbReference type="InterPro" id="IPR014776">
    <property type="entry name" value="4pyrrole_Mease_sub2"/>
</dbReference>
<comment type="similarity">
    <text evidence="15">In the C-terminal section; belongs to the precorrin methyltransferase family.</text>
</comment>
<feature type="binding site" evidence="15">
    <location>
        <begin position="72"/>
        <end position="73"/>
    </location>
    <ligand>
        <name>NAD(+)</name>
        <dbReference type="ChEBI" id="CHEBI:57540"/>
    </ligand>
</feature>
<dbReference type="InterPro" id="IPR006366">
    <property type="entry name" value="CobA/CysG_C"/>
</dbReference>
<dbReference type="CDD" id="cd11642">
    <property type="entry name" value="SUMT"/>
    <property type="match status" value="1"/>
</dbReference>
<keyword evidence="5 15" id="KW-0808">Transferase</keyword>
<feature type="domain" description="Tetrapyrrole methylase" evidence="18">
    <location>
        <begin position="267"/>
        <end position="477"/>
    </location>
</feature>
<keyword evidence="9 15" id="KW-0456">Lyase</keyword>
<dbReference type="NCBIfam" id="NF004790">
    <property type="entry name" value="PRK06136.1"/>
    <property type="match status" value="1"/>
</dbReference>
<dbReference type="PANTHER" id="PTHR45790:SF1">
    <property type="entry name" value="SIROHEME SYNTHASE"/>
    <property type="match status" value="1"/>
</dbReference>
<dbReference type="SUPFAM" id="SSF51735">
    <property type="entry name" value="NAD(P)-binding Rossmann-fold domains"/>
    <property type="match status" value="1"/>
</dbReference>
<evidence type="ECO:0000256" key="10">
    <source>
        <dbReference type="ARBA" id="ARBA00023244"/>
    </source>
</evidence>
<dbReference type="HAMAP" id="MF_01646">
    <property type="entry name" value="Siroheme_synth"/>
    <property type="match status" value="1"/>
</dbReference>
<protein>
    <recommendedName>
        <fullName evidence="15">Siroheme synthase</fullName>
    </recommendedName>
    <domain>
        <recommendedName>
            <fullName evidence="15">Uroporphyrinogen-III C-methyltransferase</fullName>
            <shortName evidence="15">Urogen III methylase</shortName>
            <ecNumber evidence="15">2.1.1.107</ecNumber>
        </recommendedName>
        <alternativeName>
            <fullName evidence="15">SUMT</fullName>
        </alternativeName>
        <alternativeName>
            <fullName evidence="15">Uroporphyrinogen III methylase</fullName>
            <shortName evidence="15">UROM</shortName>
        </alternativeName>
    </domain>
    <domain>
        <recommendedName>
            <fullName evidence="15">Precorrin-2 dehydrogenase</fullName>
            <ecNumber evidence="15">1.3.1.76</ecNumber>
        </recommendedName>
    </domain>
    <domain>
        <recommendedName>
            <fullName evidence="15">Sirohydrochlorin ferrochelatase</fullName>
            <ecNumber evidence="15">4.99.1.4</ecNumber>
        </recommendedName>
    </domain>
</protein>
<dbReference type="InterPro" id="IPR037115">
    <property type="entry name" value="Sirohaem_synt_dimer_dom_sf"/>
</dbReference>
<keyword evidence="8 15" id="KW-0520">NAD</keyword>
<dbReference type="UniPathway" id="UPA00148">
    <property type="reaction ID" value="UER00211"/>
</dbReference>
<feature type="region of interest" description="Precorrin-2 dehydrogenase / sirohydrochlorin ferrochelatase" evidence="15">
    <location>
        <begin position="1"/>
        <end position="253"/>
    </location>
</feature>
<comment type="pathway">
    <text evidence="15">Porphyrin-containing compound metabolism; siroheme biosynthesis; siroheme from sirohydrochlorin: step 1/1.</text>
</comment>
<dbReference type="GO" id="GO:0051287">
    <property type="term" value="F:NAD binding"/>
    <property type="evidence" value="ECO:0007669"/>
    <property type="project" value="InterPro"/>
</dbReference>
<dbReference type="Gene3D" id="3.30.160.110">
    <property type="entry name" value="Siroheme synthase, domain 2"/>
    <property type="match status" value="1"/>
</dbReference>
<dbReference type="InterPro" id="IPR000878">
    <property type="entry name" value="4pyrrol_Mease"/>
</dbReference>
<sequence length="524" mass="56269">MKGSIYNPRGSLVQRGSCLRRISQTPLVISFPDPDNAWWMSPTPSIRPMPTRLFPFFADLHGRTVLVVGGGSVARRKVDALLDTGARIVVGAPALDRELIALAAEGRIDTVIGNFTDAWLDDACLVIAATDDAVANRAIAAAASERRIFANVVDDAELSSIHLPARVERGPLQIAISSGGGAPMLARHIREQLETQFDESLGALAELLQRSRARIRERLPDLPARRRFFDRILKGPIPALLRRGDAISAERALQANLDAAPPSRGRVALVGAGPGDPGLLTLRALRLLNEADVILHDRLVSAEVLALARRDAELIEVGKRVGGDHAATQSGIHRLLVEQALAGKRVVRLKGGDPFVFGRGGEELEVLQSHGIDFEVAPGITAAIACGAYAGIPLTHREHAQSVRFVTAHTKDEDDGIDWRALAQDRQTLAFYMGVSGLERIRDRLIAHGRDARTPVALVENGTRAGQRVVVGTLAELPELANTHRVSAPAILFVGEVAALATRLHWFGAPPLHGLPLEALAQAA</sequence>
<comment type="caution">
    <text evidence="21">The sequence shown here is derived from an EMBL/GenBank/DDBJ whole genome shotgun (WGS) entry which is preliminary data.</text>
</comment>
<dbReference type="Gene3D" id="1.10.8.210">
    <property type="entry name" value="Sirohaem synthase, dimerisation domain"/>
    <property type="match status" value="1"/>
</dbReference>
<evidence type="ECO:0000259" key="19">
    <source>
        <dbReference type="Pfam" id="PF10414"/>
    </source>
</evidence>
<dbReference type="UniPathway" id="UPA00262">
    <property type="reaction ID" value="UER00211"/>
</dbReference>
<feature type="domain" description="Siroheme synthase central" evidence="20">
    <location>
        <begin position="169"/>
        <end position="195"/>
    </location>
</feature>
<dbReference type="Pfam" id="PF00590">
    <property type="entry name" value="TP_methylase"/>
    <property type="match status" value="1"/>
</dbReference>
<evidence type="ECO:0000259" key="18">
    <source>
        <dbReference type="Pfam" id="PF00590"/>
    </source>
</evidence>
<keyword evidence="4 15" id="KW-0489">Methyltransferase</keyword>
<dbReference type="Gene3D" id="3.40.50.720">
    <property type="entry name" value="NAD(P)-binding Rossmann-like Domain"/>
    <property type="match status" value="1"/>
</dbReference>
<evidence type="ECO:0000256" key="11">
    <source>
        <dbReference type="ARBA" id="ARBA00023268"/>
    </source>
</evidence>
<dbReference type="Pfam" id="PF13241">
    <property type="entry name" value="NAD_binding_7"/>
    <property type="match status" value="1"/>
</dbReference>
<keyword evidence="10 15" id="KW-0627">Porphyrin biosynthesis</keyword>
<feature type="modified residue" description="Phosphoserine" evidence="15">
    <location>
        <position position="178"/>
    </location>
</feature>
<dbReference type="EMBL" id="NPZB01000001">
    <property type="protein sequence ID" value="PNS09391.1"/>
    <property type="molecule type" value="Genomic_DNA"/>
</dbReference>
<dbReference type="SUPFAM" id="SSF75615">
    <property type="entry name" value="Siroheme synthase middle domains-like"/>
    <property type="match status" value="1"/>
</dbReference>
<organism evidence="21 22">
    <name type="scientific">Solilutibacter silvestris</name>
    <dbReference type="NCBI Taxonomy" id="1645665"/>
    <lineage>
        <taxon>Bacteria</taxon>
        <taxon>Pseudomonadati</taxon>
        <taxon>Pseudomonadota</taxon>
        <taxon>Gammaproteobacteria</taxon>
        <taxon>Lysobacterales</taxon>
        <taxon>Lysobacteraceae</taxon>
        <taxon>Solilutibacter</taxon>
    </lineage>
</organism>
<dbReference type="Pfam" id="PF14824">
    <property type="entry name" value="Sirohm_synth_M"/>
    <property type="match status" value="1"/>
</dbReference>
<evidence type="ECO:0000256" key="14">
    <source>
        <dbReference type="ARBA" id="ARBA00060548"/>
    </source>
</evidence>
<dbReference type="EC" id="4.99.1.4" evidence="15"/>
<dbReference type="PROSITE" id="PS00840">
    <property type="entry name" value="SUMT_2"/>
    <property type="match status" value="1"/>
</dbReference>
<dbReference type="GO" id="GO:0009236">
    <property type="term" value="P:cobalamin biosynthetic process"/>
    <property type="evidence" value="ECO:0007669"/>
    <property type="project" value="UniProtKB-UniRule"/>
</dbReference>
<dbReference type="EC" id="2.1.1.107" evidence="15"/>
<keyword evidence="15" id="KW-0597">Phosphoprotein</keyword>
<dbReference type="FunFam" id="3.40.1010.10:FF:000001">
    <property type="entry name" value="Siroheme synthase"/>
    <property type="match status" value="1"/>
</dbReference>
<feature type="active site" description="Proton acceptor" evidence="15 16">
    <location>
        <position position="297"/>
    </location>
</feature>
<dbReference type="GO" id="GO:0043115">
    <property type="term" value="F:precorrin-2 dehydrogenase activity"/>
    <property type="evidence" value="ECO:0007669"/>
    <property type="project" value="UniProtKB-UniRule"/>
</dbReference>
<dbReference type="NCBIfam" id="TIGR01469">
    <property type="entry name" value="cobA_cysG_Cterm"/>
    <property type="match status" value="1"/>
</dbReference>
<dbReference type="Proteomes" id="UP000236220">
    <property type="component" value="Unassembled WGS sequence"/>
</dbReference>
<evidence type="ECO:0000256" key="4">
    <source>
        <dbReference type="ARBA" id="ARBA00022603"/>
    </source>
</evidence>
<feature type="binding site" evidence="15">
    <location>
        <begin position="351"/>
        <end position="353"/>
    </location>
    <ligand>
        <name>S-adenosyl-L-methionine</name>
        <dbReference type="ChEBI" id="CHEBI:59789"/>
    </ligand>
</feature>
<gene>
    <name evidence="15" type="primary">cysG</name>
    <name evidence="21" type="ORF">Lysil_1020</name>
</gene>
<evidence type="ECO:0000256" key="12">
    <source>
        <dbReference type="ARBA" id="ARBA00025705"/>
    </source>
</evidence>
<comment type="catalytic activity">
    <reaction evidence="15">
        <text>siroheme + 2 H(+) = sirohydrochlorin + Fe(2+)</text>
        <dbReference type="Rhea" id="RHEA:24360"/>
        <dbReference type="ChEBI" id="CHEBI:15378"/>
        <dbReference type="ChEBI" id="CHEBI:29033"/>
        <dbReference type="ChEBI" id="CHEBI:58351"/>
        <dbReference type="ChEBI" id="CHEBI:60052"/>
        <dbReference type="EC" id="4.99.1.4"/>
    </reaction>
</comment>
<keyword evidence="7 15" id="KW-0560">Oxidoreductase</keyword>
<evidence type="ECO:0000256" key="9">
    <source>
        <dbReference type="ARBA" id="ARBA00023239"/>
    </source>
</evidence>
<dbReference type="Gene3D" id="3.30.950.10">
    <property type="entry name" value="Methyltransferase, Cobalt-precorrin-4 Transmethylase, Domain 2"/>
    <property type="match status" value="1"/>
</dbReference>
<evidence type="ECO:0000256" key="6">
    <source>
        <dbReference type="ARBA" id="ARBA00022691"/>
    </source>
</evidence>
<feature type="binding site" evidence="15">
    <location>
        <position position="462"/>
    </location>
    <ligand>
        <name>S-adenosyl-L-methionine</name>
        <dbReference type="ChEBI" id="CHEBI:59789"/>
    </ligand>
</feature>
<feature type="active site" description="Proton donor" evidence="15 16">
    <location>
        <position position="319"/>
    </location>
</feature>
<keyword evidence="11 15" id="KW-0511">Multifunctional enzyme</keyword>
<feature type="binding site" evidence="15">
    <location>
        <begin position="93"/>
        <end position="94"/>
    </location>
    <ligand>
        <name>NAD(+)</name>
        <dbReference type="ChEBI" id="CHEBI:57540"/>
    </ligand>
</feature>
<comment type="pathway">
    <text evidence="14 15">Cofactor biosynthesis; adenosylcobalamin biosynthesis; precorrin-2 from uroporphyrinogen III: step 1/1.</text>
</comment>
<dbReference type="GO" id="GO:0019354">
    <property type="term" value="P:siroheme biosynthetic process"/>
    <property type="evidence" value="ECO:0007669"/>
    <property type="project" value="UniProtKB-UniRule"/>
</dbReference>
<dbReference type="PANTHER" id="PTHR45790">
    <property type="entry name" value="SIROHEME SYNTHASE-RELATED"/>
    <property type="match status" value="1"/>
</dbReference>
<dbReference type="Pfam" id="PF10414">
    <property type="entry name" value="CysG_dimeriser"/>
    <property type="match status" value="1"/>
</dbReference>
<dbReference type="InterPro" id="IPR036291">
    <property type="entry name" value="NAD(P)-bd_dom_sf"/>
</dbReference>
<feature type="binding site" evidence="15">
    <location>
        <position position="274"/>
    </location>
    <ligand>
        <name>S-adenosyl-L-methionine</name>
        <dbReference type="ChEBI" id="CHEBI:59789"/>
    </ligand>
</feature>
<comment type="similarity">
    <text evidence="2 17">Belongs to the precorrin methyltransferase family.</text>
</comment>
<feature type="domain" description="Sirohaem synthase dimerisation" evidence="19">
    <location>
        <begin position="200"/>
        <end position="257"/>
    </location>
</feature>
<dbReference type="InterPro" id="IPR019478">
    <property type="entry name" value="Sirohaem_synthase_dimer_dom"/>
</dbReference>
<evidence type="ECO:0000256" key="13">
    <source>
        <dbReference type="ARBA" id="ARBA00047561"/>
    </source>
</evidence>
<comment type="function">
    <text evidence="15">Multifunctional enzyme that catalyzes the SAM-dependent methylations of uroporphyrinogen III at position C-2 and C-7 to form precorrin-2 via precorrin-1. Then it catalyzes the NAD-dependent ring dehydrogenation of precorrin-2 to yield sirohydrochlorin. Finally, it catalyzes the ferrochelation of sirohydrochlorin to yield siroheme.</text>
</comment>
<comment type="pathway">
    <text evidence="12 15">Porphyrin-containing compound metabolism; siroheme biosynthesis; precorrin-2 from uroporphyrinogen III: step 1/1.</text>
</comment>
<dbReference type="InterPro" id="IPR014777">
    <property type="entry name" value="4pyrrole_Mease_sub1"/>
</dbReference>
<feature type="binding site" evidence="15">
    <location>
        <begin position="381"/>
        <end position="382"/>
    </location>
    <ligand>
        <name>S-adenosyl-L-methionine</name>
        <dbReference type="ChEBI" id="CHEBI:59789"/>
    </ligand>
</feature>
<keyword evidence="6 15" id="KW-0949">S-adenosyl-L-methionine</keyword>
<comment type="catalytic activity">
    <reaction evidence="15">
        <text>uroporphyrinogen III + 2 S-adenosyl-L-methionine = precorrin-2 + 2 S-adenosyl-L-homocysteine + H(+)</text>
        <dbReference type="Rhea" id="RHEA:32459"/>
        <dbReference type="ChEBI" id="CHEBI:15378"/>
        <dbReference type="ChEBI" id="CHEBI:57308"/>
        <dbReference type="ChEBI" id="CHEBI:57856"/>
        <dbReference type="ChEBI" id="CHEBI:58827"/>
        <dbReference type="ChEBI" id="CHEBI:59789"/>
        <dbReference type="EC" id="2.1.1.107"/>
    </reaction>
</comment>
<dbReference type="PROSITE" id="PS00839">
    <property type="entry name" value="SUMT_1"/>
    <property type="match status" value="1"/>
</dbReference>
<name>A0A2K1Q324_9GAMM</name>
<evidence type="ECO:0000256" key="3">
    <source>
        <dbReference type="ARBA" id="ARBA00022573"/>
    </source>
</evidence>
<feature type="binding site" evidence="15">
    <location>
        <position position="433"/>
    </location>
    <ligand>
        <name>S-adenosyl-L-methionine</name>
        <dbReference type="ChEBI" id="CHEBI:59789"/>
    </ligand>
</feature>
<dbReference type="GO" id="GO:0032259">
    <property type="term" value="P:methylation"/>
    <property type="evidence" value="ECO:0007669"/>
    <property type="project" value="UniProtKB-KW"/>
</dbReference>
<comment type="catalytic activity">
    <reaction evidence="13 15">
        <text>precorrin-2 + NAD(+) = sirohydrochlorin + NADH + 2 H(+)</text>
        <dbReference type="Rhea" id="RHEA:15613"/>
        <dbReference type="ChEBI" id="CHEBI:15378"/>
        <dbReference type="ChEBI" id="CHEBI:57540"/>
        <dbReference type="ChEBI" id="CHEBI:57945"/>
        <dbReference type="ChEBI" id="CHEBI:58351"/>
        <dbReference type="ChEBI" id="CHEBI:58827"/>
        <dbReference type="EC" id="1.3.1.76"/>
    </reaction>
</comment>
<feature type="region of interest" description="Uroporphyrinogen-III C-methyltransferase" evidence="15">
    <location>
        <begin position="265"/>
        <end position="524"/>
    </location>
</feature>
<evidence type="ECO:0000256" key="1">
    <source>
        <dbReference type="ARBA" id="ARBA00005010"/>
    </source>
</evidence>
<dbReference type="InterPro" id="IPR035996">
    <property type="entry name" value="4pyrrol_Methylase_sf"/>
</dbReference>
<evidence type="ECO:0000313" key="22">
    <source>
        <dbReference type="Proteomes" id="UP000236220"/>
    </source>
</evidence>
<dbReference type="InterPro" id="IPR012409">
    <property type="entry name" value="Sirohaem_synth"/>
</dbReference>
<comment type="similarity">
    <text evidence="15">In the N-terminal section; belongs to the precorrin-2 dehydrogenase / sirohydrochlorin ferrochelatase family.</text>
</comment>
<dbReference type="InterPro" id="IPR006367">
    <property type="entry name" value="Sirohaem_synthase_N"/>
</dbReference>